<dbReference type="InParanoid" id="G0M8S2"/>
<protein>
    <recommendedName>
        <fullName evidence="3">Receptor L-domain domain-containing protein</fullName>
    </recommendedName>
</protein>
<dbReference type="HOGENOM" id="CLU_028064_2_0_1"/>
<keyword evidence="5" id="KW-1185">Reference proteome</keyword>
<dbReference type="PANTHER" id="PTHR21662">
    <property type="entry name" value="RECEPTOR PROTEIN-TYROSINE KINASE"/>
    <property type="match status" value="1"/>
</dbReference>
<dbReference type="InterPro" id="IPR000494">
    <property type="entry name" value="Rcpt_L-dom"/>
</dbReference>
<feature type="compositionally biased region" description="Basic and acidic residues" evidence="1">
    <location>
        <begin position="491"/>
        <end position="500"/>
    </location>
</feature>
<dbReference type="eggNOG" id="ENOG502RT5B">
    <property type="taxonomic scope" value="Eukaryota"/>
</dbReference>
<dbReference type="Gene3D" id="3.80.20.20">
    <property type="entry name" value="Receptor L-domain"/>
    <property type="match status" value="3"/>
</dbReference>
<sequence length="528" mass="59552">MLFVAPLFILSIPTAYLEETCDENCKFTDRYITPESMKNWPVTCKKVCGNIFINANTSLTEKQLKEKFNKLTALVGNIEIQYTDYQSLDFLGQKLNIYAGMNGVAIRLNANLTNASAIGSWTAKTWTRWHIYYNPKLDMTPFCDRALHTSNMDFNVYGNLKNCGCKNVRIGPSSLKSYSNCTSIDGGLQNGLFITQVNDTMDLSGLLKLKTITGRLEIYQTNLTNLSFLGNLETINMTLSEEMNIIDIWSNSKLTKLGFGSLKNLLPGTQKLRISFAFNNPALCITTNELQLLAEHSVELYMDPALNLCPDLNRKDGEKVCKFNDLESLEPDCQHVMGDVLVDSNNEKFAPNMGNVTNIYGSLMVKGTKELTSLDFLENLQQVANFTVDRNNPLIQINSNEKLQSVSFPNMKVSQMIQNETLSKIKKSFQFPLYPFSKDFQVIRIKDNTLEIFKDAEQCKKLEKSTKTEIEYNDKSCDHITPGGDEEQKTEDDSNIKSQDDPNTEPSKKSSGGCWNLSTTVLLLLYLL</sequence>
<feature type="domain" description="Receptor L-domain" evidence="3">
    <location>
        <begin position="180"/>
        <end position="290"/>
    </location>
</feature>
<evidence type="ECO:0000313" key="4">
    <source>
        <dbReference type="EMBL" id="EGT31020.1"/>
    </source>
</evidence>
<name>G0M8S2_CAEBE</name>
<evidence type="ECO:0000256" key="1">
    <source>
        <dbReference type="SAM" id="MobiDB-lite"/>
    </source>
</evidence>
<organism evidence="5">
    <name type="scientific">Caenorhabditis brenneri</name>
    <name type="common">Nematode worm</name>
    <dbReference type="NCBI Taxonomy" id="135651"/>
    <lineage>
        <taxon>Eukaryota</taxon>
        <taxon>Metazoa</taxon>
        <taxon>Ecdysozoa</taxon>
        <taxon>Nematoda</taxon>
        <taxon>Chromadorea</taxon>
        <taxon>Rhabditida</taxon>
        <taxon>Rhabditina</taxon>
        <taxon>Rhabditomorpha</taxon>
        <taxon>Rhabditoidea</taxon>
        <taxon>Rhabditidae</taxon>
        <taxon>Peloderinae</taxon>
        <taxon>Caenorhabditis</taxon>
    </lineage>
</organism>
<dbReference type="EMBL" id="GL379787">
    <property type="protein sequence ID" value="EGT31020.1"/>
    <property type="molecule type" value="Genomic_DNA"/>
</dbReference>
<proteinExistence type="predicted"/>
<dbReference type="OMA" id="QNSIHAY"/>
<feature type="signal peptide" evidence="2">
    <location>
        <begin position="1"/>
        <end position="17"/>
    </location>
</feature>
<accession>G0M8S2</accession>
<evidence type="ECO:0000313" key="5">
    <source>
        <dbReference type="Proteomes" id="UP000008068"/>
    </source>
</evidence>
<feature type="region of interest" description="Disordered" evidence="1">
    <location>
        <begin position="474"/>
        <end position="512"/>
    </location>
</feature>
<keyword evidence="2" id="KW-0732">Signal</keyword>
<reference evidence="5" key="1">
    <citation type="submission" date="2011-07" db="EMBL/GenBank/DDBJ databases">
        <authorList>
            <consortium name="Caenorhabditis brenneri Sequencing and Analysis Consortium"/>
            <person name="Wilson R.K."/>
        </authorList>
    </citation>
    <scope>NUCLEOTIDE SEQUENCE [LARGE SCALE GENOMIC DNA]</scope>
    <source>
        <strain evidence="5">PB2801</strain>
    </source>
</reference>
<dbReference type="STRING" id="135651.G0M8S2"/>
<dbReference type="OrthoDB" id="5898752at2759"/>
<evidence type="ECO:0000259" key="3">
    <source>
        <dbReference type="Pfam" id="PF01030"/>
    </source>
</evidence>
<feature type="chain" id="PRO_5003403173" description="Receptor L-domain domain-containing protein" evidence="2">
    <location>
        <begin position="18"/>
        <end position="528"/>
    </location>
</feature>
<dbReference type="Pfam" id="PF01030">
    <property type="entry name" value="Recep_L_domain"/>
    <property type="match status" value="2"/>
</dbReference>
<dbReference type="AlphaFoldDB" id="G0M8S2"/>
<dbReference type="PANTHER" id="PTHR21662:SF7">
    <property type="entry name" value="RECEPTOR L-DOMAIN DOMAIN-CONTAINING PROTEIN"/>
    <property type="match status" value="1"/>
</dbReference>
<feature type="domain" description="Receptor L-domain" evidence="3">
    <location>
        <begin position="332"/>
        <end position="413"/>
    </location>
</feature>
<dbReference type="Proteomes" id="UP000008068">
    <property type="component" value="Unassembled WGS sequence"/>
</dbReference>
<gene>
    <name evidence="4" type="ORF">CAEBREN_23459</name>
</gene>
<evidence type="ECO:0000256" key="2">
    <source>
        <dbReference type="SAM" id="SignalP"/>
    </source>
</evidence>
<dbReference type="InterPro" id="IPR053079">
    <property type="entry name" value="SPS2_domain"/>
</dbReference>
<dbReference type="SUPFAM" id="SSF52058">
    <property type="entry name" value="L domain-like"/>
    <property type="match status" value="3"/>
</dbReference>
<dbReference type="InterPro" id="IPR036941">
    <property type="entry name" value="Rcpt_L-dom_sf"/>
</dbReference>